<dbReference type="NCBIfam" id="TIGR02727">
    <property type="entry name" value="MTHFS_bact"/>
    <property type="match status" value="1"/>
</dbReference>
<dbReference type="InterPro" id="IPR002698">
    <property type="entry name" value="FTHF_cligase"/>
</dbReference>
<evidence type="ECO:0000313" key="8">
    <source>
        <dbReference type="EMBL" id="KAG2223587.1"/>
    </source>
</evidence>
<dbReference type="GO" id="GO:0030272">
    <property type="term" value="F:5-formyltetrahydrofolate cyclo-ligase activity"/>
    <property type="evidence" value="ECO:0007669"/>
    <property type="project" value="UniProtKB-EC"/>
</dbReference>
<dbReference type="PIRSF" id="PIRSF006806">
    <property type="entry name" value="FTHF_cligase"/>
    <property type="match status" value="1"/>
</dbReference>
<feature type="binding site" evidence="6">
    <location>
        <begin position="143"/>
        <end position="151"/>
    </location>
    <ligand>
        <name>ATP</name>
        <dbReference type="ChEBI" id="CHEBI:30616"/>
    </ligand>
</feature>
<comment type="caution">
    <text evidence="8">The sequence shown here is derived from an EMBL/GenBank/DDBJ whole genome shotgun (WGS) entry which is preliminary data.</text>
</comment>
<sequence length="207" mass="23547">MGSTLVTLKRALRKELKTTLGSVTKATIASESEQVLQKLFNLEAYRSSRNVSVYISLPSGEIDTRVLIHHILHSDKSCYVPRWTKDAMEMVKIKSWEEYLALPVNKWNIPEPSHEQVMEKALEKEGLDLIIVPAMAFDTEHNRIGHGKGYYDKYLRKCNEWAVEHQQEPPKTVGLALSAQLLEAGRIPVEPTDQKINCIISPNRVIQ</sequence>
<evidence type="ECO:0000256" key="5">
    <source>
        <dbReference type="ARBA" id="ARBA00038966"/>
    </source>
</evidence>
<feature type="binding site" evidence="6">
    <location>
        <begin position="9"/>
        <end position="13"/>
    </location>
    <ligand>
        <name>ATP</name>
        <dbReference type="ChEBI" id="CHEBI:30616"/>
    </ligand>
</feature>
<keyword evidence="7" id="KW-0479">Metal-binding</keyword>
<keyword evidence="3 6" id="KW-0067">ATP-binding</keyword>
<dbReference type="FunFam" id="3.40.50.10420:FF:000007">
    <property type="entry name" value="5-formyltetrahydrofolate cyclo-ligase"/>
    <property type="match status" value="1"/>
</dbReference>
<evidence type="ECO:0000256" key="7">
    <source>
        <dbReference type="RuleBase" id="RU361279"/>
    </source>
</evidence>
<dbReference type="Pfam" id="PF01812">
    <property type="entry name" value="5-FTHF_cyc-lig"/>
    <property type="match status" value="1"/>
</dbReference>
<evidence type="ECO:0000256" key="4">
    <source>
        <dbReference type="ARBA" id="ARBA00036539"/>
    </source>
</evidence>
<evidence type="ECO:0000256" key="1">
    <source>
        <dbReference type="ARBA" id="ARBA00010638"/>
    </source>
</evidence>
<comment type="cofactor">
    <cofactor evidence="7">
        <name>Mg(2+)</name>
        <dbReference type="ChEBI" id="CHEBI:18420"/>
    </cofactor>
</comment>
<dbReference type="Proteomes" id="UP000646827">
    <property type="component" value="Unassembled WGS sequence"/>
</dbReference>
<dbReference type="GO" id="GO:0005524">
    <property type="term" value="F:ATP binding"/>
    <property type="evidence" value="ECO:0007669"/>
    <property type="project" value="UniProtKB-KW"/>
</dbReference>
<dbReference type="PANTHER" id="PTHR23407">
    <property type="entry name" value="ATPASE INHIBITOR/5-FORMYLTETRAHYDROFOLATE CYCLO-LIGASE"/>
    <property type="match status" value="1"/>
</dbReference>
<dbReference type="GO" id="GO:0035999">
    <property type="term" value="P:tetrahydrofolate interconversion"/>
    <property type="evidence" value="ECO:0007669"/>
    <property type="project" value="TreeGrafter"/>
</dbReference>
<dbReference type="GO" id="GO:0005739">
    <property type="term" value="C:mitochondrion"/>
    <property type="evidence" value="ECO:0007669"/>
    <property type="project" value="TreeGrafter"/>
</dbReference>
<reference evidence="8 9" key="1">
    <citation type="submission" date="2020-12" db="EMBL/GenBank/DDBJ databases">
        <title>Metabolic potential, ecology and presence of endohyphal bacteria is reflected in genomic diversity of Mucoromycotina.</title>
        <authorList>
            <person name="Muszewska A."/>
            <person name="Okrasinska A."/>
            <person name="Steczkiewicz K."/>
            <person name="Drgas O."/>
            <person name="Orlowska M."/>
            <person name="Perlinska-Lenart U."/>
            <person name="Aleksandrzak-Piekarczyk T."/>
            <person name="Szatraj K."/>
            <person name="Zielenkiewicz U."/>
            <person name="Pilsyk S."/>
            <person name="Malc E."/>
            <person name="Mieczkowski P."/>
            <person name="Kruszewska J.S."/>
            <person name="Biernat P."/>
            <person name="Pawlowska J."/>
        </authorList>
    </citation>
    <scope>NUCLEOTIDE SEQUENCE [LARGE SCALE GENOMIC DNA]</scope>
    <source>
        <strain evidence="8 9">CBS 142.35</strain>
    </source>
</reference>
<dbReference type="SUPFAM" id="SSF100950">
    <property type="entry name" value="NagB/RpiA/CoA transferase-like"/>
    <property type="match status" value="1"/>
</dbReference>
<dbReference type="EC" id="6.3.3.2" evidence="5 7"/>
<comment type="similarity">
    <text evidence="1 7">Belongs to the 5-formyltetrahydrofolate cyclo-ligase family.</text>
</comment>
<evidence type="ECO:0000313" key="9">
    <source>
        <dbReference type="Proteomes" id="UP000646827"/>
    </source>
</evidence>
<proteinExistence type="inferred from homology"/>
<dbReference type="GO" id="GO:0009396">
    <property type="term" value="P:folic acid-containing compound biosynthetic process"/>
    <property type="evidence" value="ECO:0007669"/>
    <property type="project" value="TreeGrafter"/>
</dbReference>
<dbReference type="InterPro" id="IPR024185">
    <property type="entry name" value="FTHF_cligase-like_sf"/>
</dbReference>
<name>A0A8H7S8A5_9FUNG</name>
<dbReference type="PANTHER" id="PTHR23407:SF1">
    <property type="entry name" value="5-FORMYLTETRAHYDROFOLATE CYCLO-LIGASE"/>
    <property type="match status" value="1"/>
</dbReference>
<dbReference type="InterPro" id="IPR037171">
    <property type="entry name" value="NagB/RpiA_transferase-like"/>
</dbReference>
<feature type="binding site" evidence="6">
    <location>
        <position position="55"/>
    </location>
    <ligand>
        <name>substrate</name>
    </ligand>
</feature>
<comment type="catalytic activity">
    <reaction evidence="4 7">
        <text>(6S)-5-formyl-5,6,7,8-tetrahydrofolate + ATP = (6R)-5,10-methenyltetrahydrofolate + ADP + phosphate</text>
        <dbReference type="Rhea" id="RHEA:10488"/>
        <dbReference type="ChEBI" id="CHEBI:30616"/>
        <dbReference type="ChEBI" id="CHEBI:43474"/>
        <dbReference type="ChEBI" id="CHEBI:57455"/>
        <dbReference type="ChEBI" id="CHEBI:57457"/>
        <dbReference type="ChEBI" id="CHEBI:456216"/>
        <dbReference type="EC" id="6.3.3.2"/>
    </reaction>
</comment>
<evidence type="ECO:0000256" key="6">
    <source>
        <dbReference type="PIRSR" id="PIRSR006806-1"/>
    </source>
</evidence>
<keyword evidence="2 6" id="KW-0547">Nucleotide-binding</keyword>
<dbReference type="AlphaFoldDB" id="A0A8H7S8A5"/>
<evidence type="ECO:0000256" key="3">
    <source>
        <dbReference type="ARBA" id="ARBA00022840"/>
    </source>
</evidence>
<dbReference type="OrthoDB" id="2015992at2759"/>
<protein>
    <recommendedName>
        <fullName evidence="5 7">5-formyltetrahydrofolate cyclo-ligase</fullName>
        <ecNumber evidence="5 7">6.3.3.2</ecNumber>
    </recommendedName>
</protein>
<organism evidence="8 9">
    <name type="scientific">Circinella minor</name>
    <dbReference type="NCBI Taxonomy" id="1195481"/>
    <lineage>
        <taxon>Eukaryota</taxon>
        <taxon>Fungi</taxon>
        <taxon>Fungi incertae sedis</taxon>
        <taxon>Mucoromycota</taxon>
        <taxon>Mucoromycotina</taxon>
        <taxon>Mucoromycetes</taxon>
        <taxon>Mucorales</taxon>
        <taxon>Lichtheimiaceae</taxon>
        <taxon>Circinella</taxon>
    </lineage>
</organism>
<keyword evidence="7" id="KW-0460">Magnesium</keyword>
<keyword evidence="9" id="KW-1185">Reference proteome</keyword>
<dbReference type="GO" id="GO:0046872">
    <property type="term" value="F:metal ion binding"/>
    <property type="evidence" value="ECO:0007669"/>
    <property type="project" value="UniProtKB-KW"/>
</dbReference>
<accession>A0A8H7S8A5</accession>
<feature type="binding site" evidence="6">
    <location>
        <position position="61"/>
    </location>
    <ligand>
        <name>substrate</name>
    </ligand>
</feature>
<dbReference type="EMBL" id="JAEPRB010000058">
    <property type="protein sequence ID" value="KAG2223587.1"/>
    <property type="molecule type" value="Genomic_DNA"/>
</dbReference>
<evidence type="ECO:0000256" key="2">
    <source>
        <dbReference type="ARBA" id="ARBA00022741"/>
    </source>
</evidence>
<dbReference type="Gene3D" id="3.40.50.10420">
    <property type="entry name" value="NagB/RpiA/CoA transferase-like"/>
    <property type="match status" value="1"/>
</dbReference>
<gene>
    <name evidence="8" type="ORF">INT45_001669</name>
</gene>